<feature type="compositionally biased region" description="Low complexity" evidence="1">
    <location>
        <begin position="78"/>
        <end position="94"/>
    </location>
</feature>
<proteinExistence type="predicted"/>
<evidence type="ECO:0000313" key="2">
    <source>
        <dbReference type="EMBL" id="TNY23552.1"/>
    </source>
</evidence>
<gene>
    <name evidence="2" type="ORF">DMC30DRAFT_389339</name>
</gene>
<feature type="compositionally biased region" description="Basic residues" evidence="1">
    <location>
        <begin position="66"/>
        <end position="77"/>
    </location>
</feature>
<accession>A0A5C5G594</accession>
<organism evidence="2 3">
    <name type="scientific">Rhodotorula diobovata</name>
    <dbReference type="NCBI Taxonomy" id="5288"/>
    <lineage>
        <taxon>Eukaryota</taxon>
        <taxon>Fungi</taxon>
        <taxon>Dikarya</taxon>
        <taxon>Basidiomycota</taxon>
        <taxon>Pucciniomycotina</taxon>
        <taxon>Microbotryomycetes</taxon>
        <taxon>Sporidiobolales</taxon>
        <taxon>Sporidiobolaceae</taxon>
        <taxon>Rhodotorula</taxon>
    </lineage>
</organism>
<keyword evidence="3" id="KW-1185">Reference proteome</keyword>
<feature type="compositionally biased region" description="Polar residues" evidence="1">
    <location>
        <begin position="107"/>
        <end position="118"/>
    </location>
</feature>
<feature type="region of interest" description="Disordered" evidence="1">
    <location>
        <begin position="1"/>
        <end position="168"/>
    </location>
</feature>
<dbReference type="EMBL" id="SOZI01000010">
    <property type="protein sequence ID" value="TNY23552.1"/>
    <property type="molecule type" value="Genomic_DNA"/>
</dbReference>
<reference evidence="2 3" key="1">
    <citation type="submission" date="2019-03" db="EMBL/GenBank/DDBJ databases">
        <title>Rhodosporidium diobovatum UCD-FST 08-225 genome sequencing, assembly, and annotation.</title>
        <authorList>
            <person name="Fakankun I.U."/>
            <person name="Fristensky B."/>
            <person name="Levin D.B."/>
        </authorList>
    </citation>
    <scope>NUCLEOTIDE SEQUENCE [LARGE SCALE GENOMIC DNA]</scope>
    <source>
        <strain evidence="2 3">UCD-FST 08-225</strain>
    </source>
</reference>
<protein>
    <submittedName>
        <fullName evidence="2">Uncharacterized protein</fullName>
    </submittedName>
</protein>
<comment type="caution">
    <text evidence="2">The sequence shown here is derived from an EMBL/GenBank/DDBJ whole genome shotgun (WGS) entry which is preliminary data.</text>
</comment>
<evidence type="ECO:0000256" key="1">
    <source>
        <dbReference type="SAM" id="MobiDB-lite"/>
    </source>
</evidence>
<sequence>MTRTTATTTNMCVESARQSASSVTRRRANSSRCRGLRTTTSPSSRAPSRRRLPSLPQTTASAARPGRAKAKTSRRRSSAPTTLSTRATGSTTSRSRCRRRALWRATCSRSPAPSTGSRSHAAPRSCRPSESTRTTRATAPTGELPSGRGSRTRLMSARTGIAASRTRS</sequence>
<dbReference type="AlphaFoldDB" id="A0A5C5G594"/>
<evidence type="ECO:0000313" key="3">
    <source>
        <dbReference type="Proteomes" id="UP000311382"/>
    </source>
</evidence>
<feature type="compositionally biased region" description="Polar residues" evidence="1">
    <location>
        <begin position="128"/>
        <end position="138"/>
    </location>
</feature>
<dbReference type="Proteomes" id="UP000311382">
    <property type="component" value="Unassembled WGS sequence"/>
</dbReference>
<feature type="compositionally biased region" description="Low complexity" evidence="1">
    <location>
        <begin position="36"/>
        <end position="46"/>
    </location>
</feature>
<feature type="compositionally biased region" description="Polar residues" evidence="1">
    <location>
        <begin position="10"/>
        <end position="23"/>
    </location>
</feature>
<name>A0A5C5G594_9BASI</name>